<dbReference type="InterPro" id="IPR050208">
    <property type="entry name" value="MHC_class-I_related"/>
</dbReference>
<dbReference type="Pfam" id="PF07654">
    <property type="entry name" value="C1-set"/>
    <property type="match status" value="1"/>
</dbReference>
<protein>
    <submittedName>
        <fullName evidence="6">Major histocompatibility complex class I-related gene protein-like</fullName>
    </submittedName>
</protein>
<evidence type="ECO:0000313" key="6">
    <source>
        <dbReference type="Ensembl" id="ENSOKIP00005103929.1"/>
    </source>
</evidence>
<keyword evidence="4" id="KW-0732">Signal</keyword>
<dbReference type="GO" id="GO:0006955">
    <property type="term" value="P:immune response"/>
    <property type="evidence" value="ECO:0007669"/>
    <property type="project" value="TreeGrafter"/>
</dbReference>
<evidence type="ECO:0000256" key="1">
    <source>
        <dbReference type="ARBA" id="ARBA00023180"/>
    </source>
</evidence>
<dbReference type="SUPFAM" id="SSF54452">
    <property type="entry name" value="MHC antigen-recognition domain"/>
    <property type="match status" value="2"/>
</dbReference>
<feature type="domain" description="Ig-like" evidence="5">
    <location>
        <begin position="279"/>
        <end position="370"/>
    </location>
</feature>
<dbReference type="Gene3D" id="3.30.500.10">
    <property type="entry name" value="MHC class I-like antigen recognition-like"/>
    <property type="match status" value="2"/>
</dbReference>
<dbReference type="PANTHER" id="PTHR16675:SF191">
    <property type="entry name" value="CLASS I HISTOCOMPATIBILITY ANTIGEN, F10 ALPHA CHAIN-LIKE-RELATED"/>
    <property type="match status" value="1"/>
</dbReference>
<keyword evidence="3" id="KW-0472">Membrane</keyword>
<dbReference type="Gene3D" id="2.60.40.10">
    <property type="entry name" value="Immunoglobulins"/>
    <property type="match status" value="1"/>
</dbReference>
<keyword evidence="1" id="KW-0325">Glycoprotein</keyword>
<dbReference type="GO" id="GO:0009897">
    <property type="term" value="C:external side of plasma membrane"/>
    <property type="evidence" value="ECO:0007669"/>
    <property type="project" value="TreeGrafter"/>
</dbReference>
<dbReference type="InterPro" id="IPR003006">
    <property type="entry name" value="Ig/MHC_CS"/>
</dbReference>
<dbReference type="InterPro" id="IPR003597">
    <property type="entry name" value="Ig_C1-set"/>
</dbReference>
<dbReference type="PROSITE" id="PS50835">
    <property type="entry name" value="IG_LIKE"/>
    <property type="match status" value="1"/>
</dbReference>
<feature type="signal peptide" evidence="4">
    <location>
        <begin position="1"/>
        <end position="19"/>
    </location>
</feature>
<gene>
    <name evidence="6" type="primary">LOC116359674</name>
</gene>
<dbReference type="PANTHER" id="PTHR16675">
    <property type="entry name" value="MHC CLASS I-RELATED"/>
    <property type="match status" value="1"/>
</dbReference>
<reference evidence="6" key="2">
    <citation type="submission" date="2025-09" db="UniProtKB">
        <authorList>
            <consortium name="Ensembl"/>
        </authorList>
    </citation>
    <scope>IDENTIFICATION</scope>
</reference>
<dbReference type="InterPro" id="IPR013783">
    <property type="entry name" value="Ig-like_fold"/>
</dbReference>
<dbReference type="Proteomes" id="UP000694557">
    <property type="component" value="Unassembled WGS sequence"/>
</dbReference>
<reference evidence="6" key="1">
    <citation type="submission" date="2025-08" db="UniProtKB">
        <authorList>
            <consortium name="Ensembl"/>
        </authorList>
    </citation>
    <scope>IDENTIFICATION</scope>
</reference>
<keyword evidence="2" id="KW-0393">Immunoglobulin domain</keyword>
<feature type="transmembrane region" description="Helical" evidence="3">
    <location>
        <begin position="383"/>
        <end position="402"/>
    </location>
</feature>
<dbReference type="SUPFAM" id="SSF48726">
    <property type="entry name" value="Immunoglobulin"/>
    <property type="match status" value="1"/>
</dbReference>
<keyword evidence="3" id="KW-1133">Transmembrane helix</keyword>
<evidence type="ECO:0000256" key="2">
    <source>
        <dbReference type="ARBA" id="ARBA00023319"/>
    </source>
</evidence>
<accession>A0A8C7KNQ2</accession>
<keyword evidence="3" id="KW-0812">Transmembrane</keyword>
<dbReference type="InterPro" id="IPR007110">
    <property type="entry name" value="Ig-like_dom"/>
</dbReference>
<proteinExistence type="predicted"/>
<evidence type="ECO:0000256" key="4">
    <source>
        <dbReference type="SAM" id="SignalP"/>
    </source>
</evidence>
<dbReference type="GO" id="GO:0005615">
    <property type="term" value="C:extracellular space"/>
    <property type="evidence" value="ECO:0007669"/>
    <property type="project" value="TreeGrafter"/>
</dbReference>
<dbReference type="SMART" id="SM00407">
    <property type="entry name" value="IGc1"/>
    <property type="match status" value="1"/>
</dbReference>
<sequence>MGKLSVLLFVHSFSTIVNAGSGSHSLWVLATYISGETPFPEFTVVVMLDDVQVAYYDSNMKHFIYRFYKLSGGRSLSLSVTVVVGGKRGPRCSVGSGSHSLWALATYINGETPFPEFTVVVMLDDVQVAYYDSNMKHFIYRVNNTPNKMHDDEAQDGAYVFGIIYQSMKERYFHLKHHLNLTEGVQVQQRMSGCEMLDNGEPALIMFKETFNGIFVDHAIYNSMTHFTYDSGTLLVGYYGIRQAYEKALFENVLLPICIKSLKRFLKREKNVVMRKVPPRLRLIKKEVSGGFQVSCLAFGFYPRHINMTLLRDGQPVAEQDLTGGEVLPSGDGTYQLRKSLEVSTEELKKRHNYTCTASHLSLDNKLDVSWESGAERVHLSTLSVLLVMLLIVILLGMFICVMRWRCTASHLELSLQKRERK</sequence>
<keyword evidence="7" id="KW-1185">Reference proteome</keyword>
<evidence type="ECO:0000256" key="3">
    <source>
        <dbReference type="SAM" id="Phobius"/>
    </source>
</evidence>
<organism evidence="6 7">
    <name type="scientific">Oncorhynchus kisutch</name>
    <name type="common">Coho salmon</name>
    <name type="synonym">Salmo kisutch</name>
    <dbReference type="NCBI Taxonomy" id="8019"/>
    <lineage>
        <taxon>Eukaryota</taxon>
        <taxon>Metazoa</taxon>
        <taxon>Chordata</taxon>
        <taxon>Craniata</taxon>
        <taxon>Vertebrata</taxon>
        <taxon>Euteleostomi</taxon>
        <taxon>Actinopterygii</taxon>
        <taxon>Neopterygii</taxon>
        <taxon>Teleostei</taxon>
        <taxon>Protacanthopterygii</taxon>
        <taxon>Salmoniformes</taxon>
        <taxon>Salmonidae</taxon>
        <taxon>Salmoninae</taxon>
        <taxon>Oncorhynchus</taxon>
    </lineage>
</organism>
<feature type="chain" id="PRO_5034037610" evidence="4">
    <location>
        <begin position="20"/>
        <end position="422"/>
    </location>
</feature>
<dbReference type="FunFam" id="3.30.500.10:FF:000007">
    <property type="entry name" value="Major histocompatibility complex class I LDA"/>
    <property type="match status" value="1"/>
</dbReference>
<dbReference type="InterPro" id="IPR011162">
    <property type="entry name" value="MHC_I/II-like_Ag-recog"/>
</dbReference>
<dbReference type="GeneTree" id="ENSGT01120000271825"/>
<name>A0A8C7KNQ2_ONCKI</name>
<evidence type="ECO:0000313" key="7">
    <source>
        <dbReference type="Proteomes" id="UP000694557"/>
    </source>
</evidence>
<dbReference type="AlphaFoldDB" id="A0A8C7KNQ2"/>
<dbReference type="InterPro" id="IPR036179">
    <property type="entry name" value="Ig-like_dom_sf"/>
</dbReference>
<dbReference type="InterPro" id="IPR037055">
    <property type="entry name" value="MHC_I-like_Ag-recog_sf"/>
</dbReference>
<evidence type="ECO:0000259" key="5">
    <source>
        <dbReference type="PROSITE" id="PS50835"/>
    </source>
</evidence>
<dbReference type="PROSITE" id="PS00290">
    <property type="entry name" value="IG_MHC"/>
    <property type="match status" value="1"/>
</dbReference>
<dbReference type="Ensembl" id="ENSOKIT00005111398.1">
    <property type="protein sequence ID" value="ENSOKIP00005103929.1"/>
    <property type="gene ID" value="ENSOKIG00005045736.1"/>
</dbReference>